<sequence>MSDECYMRNEAKDGYMPCCSKCHKPFEDAEIGDVKNYPEDGRVSVFFKCNSCRDEGGADLESDFTYKPDLKDEFKVRDIKYIPRPKEDD</sequence>
<accession>A0A0G0PTZ2</accession>
<reference evidence="1 2" key="1">
    <citation type="journal article" date="2015" name="Nature">
        <title>rRNA introns, odd ribosomes, and small enigmatic genomes across a large radiation of phyla.</title>
        <authorList>
            <person name="Brown C.T."/>
            <person name="Hug L.A."/>
            <person name="Thomas B.C."/>
            <person name="Sharon I."/>
            <person name="Castelle C.J."/>
            <person name="Singh A."/>
            <person name="Wilkins M.J."/>
            <person name="Williams K.H."/>
            <person name="Banfield J.F."/>
        </authorList>
    </citation>
    <scope>NUCLEOTIDE SEQUENCE [LARGE SCALE GENOMIC DNA]</scope>
</reference>
<organism evidence="1 2">
    <name type="scientific">Candidatus Woesebacteria bacterium GW2011_GWB1_39_12</name>
    <dbReference type="NCBI Taxonomy" id="1618574"/>
    <lineage>
        <taxon>Bacteria</taxon>
        <taxon>Candidatus Woeseibacteriota</taxon>
    </lineage>
</organism>
<dbReference type="Proteomes" id="UP000033881">
    <property type="component" value="Unassembled WGS sequence"/>
</dbReference>
<gene>
    <name evidence="1" type="ORF">UT24_C0003G0057</name>
</gene>
<name>A0A0G0PTZ2_9BACT</name>
<protein>
    <submittedName>
        <fullName evidence="1">Uncharacterized protein</fullName>
    </submittedName>
</protein>
<dbReference type="EMBL" id="LBWB01000003">
    <property type="protein sequence ID" value="KKR01650.1"/>
    <property type="molecule type" value="Genomic_DNA"/>
</dbReference>
<dbReference type="AlphaFoldDB" id="A0A0G0PTZ2"/>
<evidence type="ECO:0000313" key="1">
    <source>
        <dbReference type="EMBL" id="KKR01650.1"/>
    </source>
</evidence>
<proteinExistence type="predicted"/>
<evidence type="ECO:0000313" key="2">
    <source>
        <dbReference type="Proteomes" id="UP000033881"/>
    </source>
</evidence>
<dbReference type="STRING" id="1618574.UT24_C0003G0057"/>
<comment type="caution">
    <text evidence="1">The sequence shown here is derived from an EMBL/GenBank/DDBJ whole genome shotgun (WGS) entry which is preliminary data.</text>
</comment>